<accession>A0A657PSU0</accession>
<keyword evidence="6 7" id="KW-0012">Acyltransferase</keyword>
<keyword evidence="5" id="KW-0472">Membrane</keyword>
<sequence length="303" mass="33587">MRDKIIFYGLRGLASTPLIARQWLGALVGWLLYLIPNEQRRIARINIALCLPEFSARERRSLLRRSLVENARILLEMPSMWIGDPRRWLGRIEPGEGGELVARALAKGGGLIAAGPHLGSWELALHHLCTLAPVTALYRPPRNHSLDGLIREGRSRMGARLAPAAPQGVKRILAGLKGGGMFALLCDQEPKAAGGQGGVFAPFFGQPADSMVLLCRLARNTGAPVLFWYLERLPGGRRYRMHWLPAPEGIDDPDIERAVTAMNRGLEACIRRCPEQYNWSYKRFYTQPEGRGTPYHPGRGGSA</sequence>
<reference evidence="7 8" key="1">
    <citation type="submission" date="2018-01" db="EMBL/GenBank/DDBJ databases">
        <title>Novel co-symbiosis in the lucinid bivalve Phacoides pectinatus.</title>
        <authorList>
            <person name="Lim S.J."/>
            <person name="Davis B.G."/>
            <person name="Gill D.E."/>
            <person name="Engel A.S."/>
            <person name="Anderson L.C."/>
            <person name="Campbell B.J."/>
        </authorList>
    </citation>
    <scope>NUCLEOTIDE SEQUENCE [LARGE SCALE GENOMIC DNA]</scope>
    <source>
        <strain evidence="7">N3_P5</strain>
    </source>
</reference>
<dbReference type="PIRSF" id="PIRSF026649">
    <property type="entry name" value="MsbB"/>
    <property type="match status" value="1"/>
</dbReference>
<name>A0A657PSU0_9GAMM</name>
<comment type="caution">
    <text evidence="7">The sequence shown here is derived from an EMBL/GenBank/DDBJ whole genome shotgun (WGS) entry which is preliminary data.</text>
</comment>
<organism evidence="7 8">
    <name type="scientific">Candidatus Sedimenticola endophacoides</name>
    <dbReference type="NCBI Taxonomy" id="2548426"/>
    <lineage>
        <taxon>Bacteria</taxon>
        <taxon>Pseudomonadati</taxon>
        <taxon>Pseudomonadota</taxon>
        <taxon>Gammaproteobacteria</taxon>
        <taxon>Chromatiales</taxon>
        <taxon>Sedimenticolaceae</taxon>
        <taxon>Sedimenticola</taxon>
    </lineage>
</organism>
<gene>
    <name evidence="7" type="ORF">C3L24_05560</name>
</gene>
<dbReference type="GO" id="GO:0016746">
    <property type="term" value="F:acyltransferase activity"/>
    <property type="evidence" value="ECO:0007669"/>
    <property type="project" value="UniProtKB-KW"/>
</dbReference>
<dbReference type="CDD" id="cd07984">
    <property type="entry name" value="LPLAT_LABLAT-like"/>
    <property type="match status" value="1"/>
</dbReference>
<keyword evidence="3" id="KW-0997">Cell inner membrane</keyword>
<dbReference type="Proteomes" id="UP000250928">
    <property type="component" value="Unassembled WGS sequence"/>
</dbReference>
<dbReference type="AlphaFoldDB" id="A0A657PSU0"/>
<dbReference type="GO" id="GO:0005886">
    <property type="term" value="C:plasma membrane"/>
    <property type="evidence" value="ECO:0007669"/>
    <property type="project" value="UniProtKB-SubCell"/>
</dbReference>
<keyword evidence="2" id="KW-1003">Cell membrane</keyword>
<evidence type="ECO:0000256" key="2">
    <source>
        <dbReference type="ARBA" id="ARBA00022475"/>
    </source>
</evidence>
<protein>
    <submittedName>
        <fullName evidence="7">Lipid A biosynthesis acyltransferase</fullName>
    </submittedName>
</protein>
<dbReference type="PANTHER" id="PTHR30606">
    <property type="entry name" value="LIPID A BIOSYNTHESIS LAUROYL ACYLTRANSFERASE"/>
    <property type="match status" value="1"/>
</dbReference>
<dbReference type="InterPro" id="IPR004960">
    <property type="entry name" value="LipA_acyltrans"/>
</dbReference>
<dbReference type="PANTHER" id="PTHR30606:SF10">
    <property type="entry name" value="PHOSPHATIDYLINOSITOL MANNOSIDE ACYLTRANSFERASE"/>
    <property type="match status" value="1"/>
</dbReference>
<evidence type="ECO:0000313" key="8">
    <source>
        <dbReference type="Proteomes" id="UP000250928"/>
    </source>
</evidence>
<dbReference type="GO" id="GO:0009247">
    <property type="term" value="P:glycolipid biosynthetic process"/>
    <property type="evidence" value="ECO:0007669"/>
    <property type="project" value="UniProtKB-ARBA"/>
</dbReference>
<keyword evidence="4 7" id="KW-0808">Transferase</keyword>
<evidence type="ECO:0000256" key="5">
    <source>
        <dbReference type="ARBA" id="ARBA00023136"/>
    </source>
</evidence>
<evidence type="ECO:0000256" key="4">
    <source>
        <dbReference type="ARBA" id="ARBA00022679"/>
    </source>
</evidence>
<evidence type="ECO:0000256" key="3">
    <source>
        <dbReference type="ARBA" id="ARBA00022519"/>
    </source>
</evidence>
<comment type="subcellular location">
    <subcellularLocation>
        <location evidence="1">Cell inner membrane</location>
    </subcellularLocation>
</comment>
<dbReference type="Pfam" id="PF03279">
    <property type="entry name" value="Lip_A_acyltrans"/>
    <property type="match status" value="1"/>
</dbReference>
<evidence type="ECO:0000256" key="1">
    <source>
        <dbReference type="ARBA" id="ARBA00004533"/>
    </source>
</evidence>
<proteinExistence type="predicted"/>
<evidence type="ECO:0000313" key="7">
    <source>
        <dbReference type="EMBL" id="PUE02749.1"/>
    </source>
</evidence>
<dbReference type="EMBL" id="PQCO01000174">
    <property type="protein sequence ID" value="PUE02749.1"/>
    <property type="molecule type" value="Genomic_DNA"/>
</dbReference>
<evidence type="ECO:0000256" key="6">
    <source>
        <dbReference type="ARBA" id="ARBA00023315"/>
    </source>
</evidence>